<feature type="non-terminal residue" evidence="2">
    <location>
        <position position="1"/>
    </location>
</feature>
<organism evidence="2 3">
    <name type="scientific">Plasmodium yoelii yoelii</name>
    <dbReference type="NCBI Taxonomy" id="73239"/>
    <lineage>
        <taxon>Eukaryota</taxon>
        <taxon>Sar</taxon>
        <taxon>Alveolata</taxon>
        <taxon>Apicomplexa</taxon>
        <taxon>Aconoidasida</taxon>
        <taxon>Haemosporida</taxon>
        <taxon>Plasmodiidae</taxon>
        <taxon>Plasmodium</taxon>
        <taxon>Plasmodium (Vinckeia)</taxon>
    </lineage>
</organism>
<proteinExistence type="predicted"/>
<sequence>NYNINFIIYLYFFNLLFIIYSQFIYTSKYKV</sequence>
<dbReference type="EMBL" id="AABL01000309">
    <property type="protein sequence ID" value="EAA20467.1"/>
    <property type="molecule type" value="Genomic_DNA"/>
</dbReference>
<evidence type="ECO:0000256" key="1">
    <source>
        <dbReference type="SAM" id="Phobius"/>
    </source>
</evidence>
<dbReference type="InParanoid" id="Q7RQC3"/>
<name>Q7RQC3_PLAYO</name>
<feature type="transmembrane region" description="Helical" evidence="1">
    <location>
        <begin position="6"/>
        <end position="25"/>
    </location>
</feature>
<keyword evidence="1" id="KW-1133">Transmembrane helix</keyword>
<evidence type="ECO:0000313" key="3">
    <source>
        <dbReference type="Proteomes" id="UP000008553"/>
    </source>
</evidence>
<dbReference type="PaxDb" id="73239-Q7RQC3"/>
<evidence type="ECO:0000313" key="2">
    <source>
        <dbReference type="EMBL" id="EAA20467.1"/>
    </source>
</evidence>
<accession>Q7RQC3</accession>
<dbReference type="Proteomes" id="UP000008553">
    <property type="component" value="Unassembled WGS sequence"/>
</dbReference>
<keyword evidence="3" id="KW-1185">Reference proteome</keyword>
<keyword evidence="1" id="KW-0812">Transmembrane</keyword>
<reference evidence="2 3" key="1">
    <citation type="journal article" date="2002" name="Nature">
        <title>Genome sequence and comparative analysis of the model rodent malaria parasite Plasmodium yoelii yoelii.</title>
        <authorList>
            <person name="Carlton J.M."/>
            <person name="Angiuoli S.V."/>
            <person name="Suh B.B."/>
            <person name="Kooij T.W."/>
            <person name="Pertea M."/>
            <person name="Silva J.C."/>
            <person name="Ermolaeva M.D."/>
            <person name="Allen J.E."/>
            <person name="Selengut J.D."/>
            <person name="Koo H.L."/>
            <person name="Peterson J.D."/>
            <person name="Pop M."/>
            <person name="Kosack D.S."/>
            <person name="Shumway M.F."/>
            <person name="Bidwell S.L."/>
            <person name="Shallom S.J."/>
            <person name="van Aken S.E."/>
            <person name="Riedmuller S.B."/>
            <person name="Feldblyum T.V."/>
            <person name="Cho J.K."/>
            <person name="Quackenbush J."/>
            <person name="Sedegah M."/>
            <person name="Shoaibi A."/>
            <person name="Cummings L.M."/>
            <person name="Florens L."/>
            <person name="Yates J.R."/>
            <person name="Raine J.D."/>
            <person name="Sinden R.E."/>
            <person name="Harris M.A."/>
            <person name="Cunningham D.A."/>
            <person name="Preiser P.R."/>
            <person name="Bergman L.W."/>
            <person name="Vaidya A.B."/>
            <person name="van Lin L.H."/>
            <person name="Janse C.J."/>
            <person name="Waters A.P."/>
            <person name="Smith H.O."/>
            <person name="White O.R."/>
            <person name="Salzberg S.L."/>
            <person name="Venter J.C."/>
            <person name="Fraser C.M."/>
            <person name="Hoffman S.L."/>
            <person name="Gardner M.J."/>
            <person name="Carucci D.J."/>
        </authorList>
    </citation>
    <scope>NUCLEOTIDE SEQUENCE [LARGE SCALE GENOMIC DNA]</scope>
    <source>
        <strain evidence="2 3">17XNL</strain>
    </source>
</reference>
<protein>
    <submittedName>
        <fullName evidence="2">Uncharacterized protein</fullName>
    </submittedName>
</protein>
<keyword evidence="1" id="KW-0472">Membrane</keyword>
<dbReference type="AlphaFoldDB" id="Q7RQC3"/>
<comment type="caution">
    <text evidence="2">The sequence shown here is derived from an EMBL/GenBank/DDBJ whole genome shotgun (WGS) entry which is preliminary data.</text>
</comment>
<gene>
    <name evidence="2" type="ORF">PY01177</name>
</gene>